<accession>A0ABW8TV63</accession>
<feature type="modified residue" description="N6-(pyridoxal phosphate)lysine" evidence="2">
    <location>
        <position position="25"/>
    </location>
</feature>
<reference evidence="5 6" key="1">
    <citation type="submission" date="2024-11" db="EMBL/GenBank/DDBJ databases">
        <authorList>
            <person name="Heng Y.C."/>
            <person name="Lim A.C.H."/>
            <person name="Lee J.K.Y."/>
            <person name="Kittelmann S."/>
        </authorList>
    </citation>
    <scope>NUCLEOTIDE SEQUENCE [LARGE SCALE GENOMIC DNA]</scope>
    <source>
        <strain evidence="5 6">WILCCON 0202</strain>
    </source>
</reference>
<protein>
    <recommendedName>
        <fullName evidence="2">Pyridoxal phosphate homeostasis protein</fullName>
        <shortName evidence="2">PLP homeostasis protein</shortName>
    </recommendedName>
</protein>
<sequence length="232" mass="26578">MSIEENINRIKRDLANNITLIAVSKTKPCEAIEEAYKNGCRDFGENKVQELSEKIDMLPKDIKWHLIGHLQRNKVKYIAGKVHLIHSLDSIKLLEEIERQYSSKDCIANTLIQINIGRENSKTGILIEDLEGLLKKCELCNNVKVKGLMAIIPIGPEEKCRAYFKEMKTIWNELRNKNFRNISMEYLSMGMTHDYKIAVEEGSNMVRVGTGIFGERNYTNIGGKENVCKDDK</sequence>
<dbReference type="InterPro" id="IPR029066">
    <property type="entry name" value="PLP-binding_barrel"/>
</dbReference>
<dbReference type="Gene3D" id="3.20.20.10">
    <property type="entry name" value="Alanine racemase"/>
    <property type="match status" value="1"/>
</dbReference>
<organism evidence="5 6">
    <name type="scientific">Candidatus Clostridium radicumherbarum</name>
    <dbReference type="NCBI Taxonomy" id="3381662"/>
    <lineage>
        <taxon>Bacteria</taxon>
        <taxon>Bacillati</taxon>
        <taxon>Bacillota</taxon>
        <taxon>Clostridia</taxon>
        <taxon>Eubacteriales</taxon>
        <taxon>Clostridiaceae</taxon>
        <taxon>Clostridium</taxon>
    </lineage>
</organism>
<comment type="similarity">
    <text evidence="2 3">Belongs to the pyridoxal phosphate-binding protein YggS/PROSC family.</text>
</comment>
<evidence type="ECO:0000256" key="3">
    <source>
        <dbReference type="RuleBase" id="RU004514"/>
    </source>
</evidence>
<evidence type="ECO:0000256" key="1">
    <source>
        <dbReference type="ARBA" id="ARBA00022898"/>
    </source>
</evidence>
<keyword evidence="6" id="KW-1185">Reference proteome</keyword>
<dbReference type="PANTHER" id="PTHR10146:SF14">
    <property type="entry name" value="PYRIDOXAL PHOSPHATE HOMEOSTASIS PROTEIN"/>
    <property type="match status" value="1"/>
</dbReference>
<dbReference type="Proteomes" id="UP001623661">
    <property type="component" value="Unassembled WGS sequence"/>
</dbReference>
<dbReference type="InterPro" id="IPR011078">
    <property type="entry name" value="PyrdxlP_homeostasis"/>
</dbReference>
<evidence type="ECO:0000313" key="5">
    <source>
        <dbReference type="EMBL" id="MFL0269604.1"/>
    </source>
</evidence>
<dbReference type="EMBL" id="JBJHZY010000004">
    <property type="protein sequence ID" value="MFL0269604.1"/>
    <property type="molecule type" value="Genomic_DNA"/>
</dbReference>
<comment type="caution">
    <text evidence="5">The sequence shown here is derived from an EMBL/GenBank/DDBJ whole genome shotgun (WGS) entry which is preliminary data.</text>
</comment>
<dbReference type="Pfam" id="PF01168">
    <property type="entry name" value="Ala_racemase_N"/>
    <property type="match status" value="1"/>
</dbReference>
<name>A0ABW8TV63_9CLOT</name>
<dbReference type="PANTHER" id="PTHR10146">
    <property type="entry name" value="PROLINE SYNTHETASE CO-TRANSCRIBED BACTERIAL HOMOLOG PROTEIN"/>
    <property type="match status" value="1"/>
</dbReference>
<feature type="domain" description="Alanine racemase N-terminal" evidence="4">
    <location>
        <begin position="3"/>
        <end position="216"/>
    </location>
</feature>
<dbReference type="PIRSF" id="PIRSF004848">
    <property type="entry name" value="YBL036c_PLPDEIII"/>
    <property type="match status" value="1"/>
</dbReference>
<evidence type="ECO:0000256" key="2">
    <source>
        <dbReference type="HAMAP-Rule" id="MF_02087"/>
    </source>
</evidence>
<proteinExistence type="inferred from homology"/>
<gene>
    <name evidence="5" type="ORF">ACJDUH_16120</name>
</gene>
<dbReference type="CDD" id="cd00635">
    <property type="entry name" value="PLPDE_III_YBL036c_like"/>
    <property type="match status" value="1"/>
</dbReference>
<evidence type="ECO:0000259" key="4">
    <source>
        <dbReference type="Pfam" id="PF01168"/>
    </source>
</evidence>
<evidence type="ECO:0000313" key="6">
    <source>
        <dbReference type="Proteomes" id="UP001623661"/>
    </source>
</evidence>
<dbReference type="HAMAP" id="MF_02087">
    <property type="entry name" value="PLP_homeostasis"/>
    <property type="match status" value="1"/>
</dbReference>
<dbReference type="RefSeq" id="WP_406766232.1">
    <property type="nucleotide sequence ID" value="NZ_JBJHZY010000004.1"/>
</dbReference>
<dbReference type="SUPFAM" id="SSF51419">
    <property type="entry name" value="PLP-binding barrel"/>
    <property type="match status" value="1"/>
</dbReference>
<dbReference type="NCBIfam" id="TIGR00044">
    <property type="entry name" value="YggS family pyridoxal phosphate-dependent enzyme"/>
    <property type="match status" value="1"/>
</dbReference>
<dbReference type="InterPro" id="IPR001608">
    <property type="entry name" value="Ala_racemase_N"/>
</dbReference>
<keyword evidence="1 2" id="KW-0663">Pyridoxal phosphate</keyword>
<comment type="function">
    <text evidence="2">Pyridoxal 5'-phosphate (PLP)-binding protein, which is involved in PLP homeostasis.</text>
</comment>